<dbReference type="AlphaFoldDB" id="A0ABD6XWW6"/>
<reference evidence="1 2" key="1">
    <citation type="submission" date="2018-05" db="EMBL/GenBank/DDBJ databases">
        <title>Genomic Encyclopedia of Type Strains, Phase IV (KMG-V): Genome sequencing to study the core and pangenomes of soil and plant-associated prokaryotes.</title>
        <authorList>
            <person name="Whitman W."/>
        </authorList>
    </citation>
    <scope>NUCLEOTIDE SEQUENCE [LARGE SCALE GENOMIC DNA]</scope>
    <source>
        <strain evidence="1 2">PNG 92-11</strain>
    </source>
</reference>
<accession>A0ABD6XWW6</accession>
<gene>
    <name evidence="1" type="ORF">C7430_102177</name>
</gene>
<evidence type="ECO:0008006" key="3">
    <source>
        <dbReference type="Google" id="ProtNLM"/>
    </source>
</evidence>
<evidence type="ECO:0000313" key="2">
    <source>
        <dbReference type="Proteomes" id="UP000245996"/>
    </source>
</evidence>
<dbReference type="Proteomes" id="UP000245996">
    <property type="component" value="Unassembled WGS sequence"/>
</dbReference>
<protein>
    <recommendedName>
        <fullName evidence="3">Lipoprotein</fullName>
    </recommendedName>
</protein>
<dbReference type="EMBL" id="QGHE01000002">
    <property type="protein sequence ID" value="PWJ81852.1"/>
    <property type="molecule type" value="Genomic_DNA"/>
</dbReference>
<organism evidence="1 2">
    <name type="scientific">Enterobacter agglomerans</name>
    <name type="common">Erwinia herbicola</name>
    <name type="synonym">Pantoea agglomerans</name>
    <dbReference type="NCBI Taxonomy" id="549"/>
    <lineage>
        <taxon>Bacteria</taxon>
        <taxon>Pseudomonadati</taxon>
        <taxon>Pseudomonadota</taxon>
        <taxon>Gammaproteobacteria</taxon>
        <taxon>Enterobacterales</taxon>
        <taxon>Erwiniaceae</taxon>
        <taxon>Pantoea</taxon>
        <taxon>Pantoea agglomerans group</taxon>
    </lineage>
</organism>
<sequence length="211" mass="23490">MSAADQSENKMHKSSLKAFPLLRVLMLTCVPMFLQGCASALCPFGTTEGTVPDFKNSYWRSTDKKPAKTNEQVLEECTHAADAEEQRLSQAYLQLCKTGHITGENQRFAQKLLGNPLFSGSTTAKVAPQHQSAGAAETQLRWSMSHSDNPQDFKENCGYYIEKNAAERSSTMLGLQVGHYKEQVFKQCMAENHMALIVPKTEFSQCKSIGW</sequence>
<name>A0ABD6XWW6_ENTAG</name>
<comment type="caution">
    <text evidence="1">The sequence shown here is derived from an EMBL/GenBank/DDBJ whole genome shotgun (WGS) entry which is preliminary data.</text>
</comment>
<evidence type="ECO:0000313" key="1">
    <source>
        <dbReference type="EMBL" id="PWJ81852.1"/>
    </source>
</evidence>
<proteinExistence type="predicted"/>